<dbReference type="SMART" id="SM00987">
    <property type="entry name" value="UreE_C"/>
    <property type="match status" value="1"/>
</dbReference>
<keyword evidence="2" id="KW-1048">Host nucleus</keyword>
<dbReference type="SMART" id="SM00986">
    <property type="entry name" value="UDG"/>
    <property type="match status" value="1"/>
</dbReference>
<evidence type="ECO:0000256" key="3">
    <source>
        <dbReference type="ARBA" id="ARBA00022763"/>
    </source>
</evidence>
<evidence type="ECO:0000256" key="6">
    <source>
        <dbReference type="PROSITE-ProRule" id="PRU10072"/>
    </source>
</evidence>
<evidence type="ECO:0000259" key="7">
    <source>
        <dbReference type="SMART" id="SM00986"/>
    </source>
</evidence>
<dbReference type="NCBIfam" id="NF003592">
    <property type="entry name" value="PRK05254.1-5"/>
    <property type="match status" value="1"/>
</dbReference>
<comment type="similarity">
    <text evidence="1">Belongs to the uracil-DNA glycosylase (UDG) superfamily. UNG family.</text>
</comment>
<dbReference type="GeneID" id="65102697"/>
<dbReference type="GO" id="GO:0004844">
    <property type="term" value="F:uracil DNA N-glycosylase activity"/>
    <property type="evidence" value="ECO:0007669"/>
    <property type="project" value="InterPro"/>
</dbReference>
<proteinExistence type="inferred from homology"/>
<dbReference type="PROSITE" id="PS00130">
    <property type="entry name" value="U_DNA_GLYCOSYLASE"/>
    <property type="match status" value="1"/>
</dbReference>
<keyword evidence="4" id="KW-0378">Hydrolase</keyword>
<dbReference type="CDD" id="cd10027">
    <property type="entry name" value="UDG-F1-like"/>
    <property type="match status" value="1"/>
</dbReference>
<evidence type="ECO:0000256" key="1">
    <source>
        <dbReference type="ARBA" id="ARBA00008184"/>
    </source>
</evidence>
<dbReference type="PANTHER" id="PTHR11264">
    <property type="entry name" value="URACIL-DNA GLYCOSYLASE"/>
    <property type="match status" value="1"/>
</dbReference>
<keyword evidence="3" id="KW-0227">DNA damage</keyword>
<dbReference type="NCBIfam" id="NF003588">
    <property type="entry name" value="PRK05254.1-1"/>
    <property type="match status" value="1"/>
</dbReference>
<dbReference type="GO" id="GO:0097510">
    <property type="term" value="P:base-excision repair, AP site formation via deaminated base removal"/>
    <property type="evidence" value="ECO:0007669"/>
    <property type="project" value="TreeGrafter"/>
</dbReference>
<gene>
    <name evidence="8" type="primary">ORF46</name>
</gene>
<dbReference type="PANTHER" id="PTHR11264:SF0">
    <property type="entry name" value="URACIL-DNA GLYCOSYLASE"/>
    <property type="match status" value="1"/>
</dbReference>
<keyword evidence="9" id="KW-1185">Reference proteome</keyword>
<sequence>MDSWLKKFVWDSAQDQPVPDEELLLSKSWLDFLGLSEFLRRKLHDLLRKIECLRGKTVIYPPADRVMLWSYMCDPRNIKVVIVGQDPYHAGQATGFAFSVGRHCAIPPSLQNIYKELRGSVPNFTVPSHGCIDAWSKRGVLLLNTALTVEKGRPGSHGDLGWAWFTNLILCTLSEKLDCCVFMLWGAKAVEKSRLLDESKHLVLRCQHPSPLALRHGKSLLGPFIGSGHFKLANEFLEKKGRAVIDWGLE</sequence>
<dbReference type="NCBIfam" id="NF003589">
    <property type="entry name" value="PRK05254.1-2"/>
    <property type="match status" value="1"/>
</dbReference>
<dbReference type="HAMAP" id="MF_00148">
    <property type="entry name" value="UDG"/>
    <property type="match status" value="1"/>
</dbReference>
<dbReference type="NCBIfam" id="TIGR00628">
    <property type="entry name" value="ung"/>
    <property type="match status" value="1"/>
</dbReference>
<name>A0A3S8D7D8_9GAMA</name>
<evidence type="ECO:0000313" key="9">
    <source>
        <dbReference type="Proteomes" id="UP000679767"/>
    </source>
</evidence>
<feature type="domain" description="Uracil-DNA glycosylase-like" evidence="7">
    <location>
        <begin position="70"/>
        <end position="237"/>
    </location>
</feature>
<feature type="active site" description="Proton acceptor" evidence="6">
    <location>
        <position position="86"/>
    </location>
</feature>
<dbReference type="InterPro" id="IPR018085">
    <property type="entry name" value="Ura-DNA_Glyclase_AS"/>
</dbReference>
<dbReference type="InterPro" id="IPR002043">
    <property type="entry name" value="UDG_fam1"/>
</dbReference>
<reference evidence="8" key="1">
    <citation type="submission" date="2017-11" db="EMBL/GenBank/DDBJ databases">
        <title>The distinct marsupial branch of gammaherpesviruses includes novel host-derived genes seldom found in other viruses.</title>
        <authorList>
            <person name="Vaz P.K."/>
        </authorList>
    </citation>
    <scope>NUCLEOTIDE SEQUENCE</scope>
    <source>
        <strain evidence="8">V3187/11</strain>
    </source>
</reference>
<dbReference type="Proteomes" id="UP000679767">
    <property type="component" value="Segment"/>
</dbReference>
<dbReference type="EMBL" id="MG452721">
    <property type="protein sequence ID" value="AZB49143.1"/>
    <property type="molecule type" value="Genomic_DNA"/>
</dbReference>
<evidence type="ECO:0000313" key="8">
    <source>
        <dbReference type="EMBL" id="AZB49143.1"/>
    </source>
</evidence>
<keyword evidence="5" id="KW-0234">DNA repair</keyword>
<dbReference type="RefSeq" id="YP_010087413.1">
    <property type="nucleotide sequence ID" value="NC_055554.1"/>
</dbReference>
<dbReference type="InterPro" id="IPR036895">
    <property type="entry name" value="Uracil-DNA_glycosylase-like_sf"/>
</dbReference>
<dbReference type="Pfam" id="PF03167">
    <property type="entry name" value="UDG"/>
    <property type="match status" value="1"/>
</dbReference>
<dbReference type="InterPro" id="IPR005122">
    <property type="entry name" value="Uracil-DNA_glycosylase-like"/>
</dbReference>
<dbReference type="KEGG" id="vg:65102697"/>
<accession>A0A3S8D7D8</accession>
<evidence type="ECO:0000256" key="5">
    <source>
        <dbReference type="ARBA" id="ARBA00023204"/>
    </source>
</evidence>
<evidence type="ECO:0000256" key="4">
    <source>
        <dbReference type="ARBA" id="ARBA00022801"/>
    </source>
</evidence>
<organism evidence="8">
    <name type="scientific">Vombatid gammaherpesvirus 1</name>
    <dbReference type="NCBI Taxonomy" id="2052651"/>
    <lineage>
        <taxon>Viruses</taxon>
        <taxon>Duplodnaviria</taxon>
        <taxon>Heunggongvirae</taxon>
        <taxon>Peploviricota</taxon>
        <taxon>Herviviricetes</taxon>
        <taxon>Herpesvirales</taxon>
        <taxon>Orthoherpesviridae</taxon>
        <taxon>Gammaherpesvirinae</taxon>
        <taxon>Manticavirus</taxon>
        <taxon>Manticavirus vombatidgamma1</taxon>
    </lineage>
</organism>
<protein>
    <submittedName>
        <fullName evidence="8">UL2</fullName>
    </submittedName>
</protein>
<dbReference type="SUPFAM" id="SSF52141">
    <property type="entry name" value="Uracil-DNA glycosylase-like"/>
    <property type="match status" value="1"/>
</dbReference>
<evidence type="ECO:0000256" key="2">
    <source>
        <dbReference type="ARBA" id="ARBA00022562"/>
    </source>
</evidence>
<dbReference type="Gene3D" id="3.40.470.10">
    <property type="entry name" value="Uracil-DNA glycosylase-like domain"/>
    <property type="match status" value="1"/>
</dbReference>